<feature type="domain" description="BPL/LPL catalytic" evidence="2">
    <location>
        <begin position="28"/>
        <end position="209"/>
    </location>
</feature>
<dbReference type="PROSITE" id="PS51733">
    <property type="entry name" value="BPL_LPL_CATALYTIC"/>
    <property type="match status" value="1"/>
</dbReference>
<dbReference type="InterPro" id="IPR004143">
    <property type="entry name" value="BPL_LPL_catalytic"/>
</dbReference>
<dbReference type="Gene3D" id="3.30.930.10">
    <property type="entry name" value="Bira Bifunctional Protein, Domain 2"/>
    <property type="match status" value="1"/>
</dbReference>
<dbReference type="Proteomes" id="UP000243542">
    <property type="component" value="Unassembled WGS sequence"/>
</dbReference>
<dbReference type="RefSeq" id="WP_098510657.1">
    <property type="nucleotide sequence ID" value="NZ_JBIAKZ010000005.1"/>
</dbReference>
<dbReference type="GO" id="GO:0009249">
    <property type="term" value="P:protein lipoylation"/>
    <property type="evidence" value="ECO:0007669"/>
    <property type="project" value="InterPro"/>
</dbReference>
<dbReference type="InterPro" id="IPR045864">
    <property type="entry name" value="aa-tRNA-synth_II/BPL/LPL"/>
</dbReference>
<accession>A0A2A9F608</accession>
<dbReference type="GO" id="GO:0017118">
    <property type="term" value="F:lipoyltransferase activity"/>
    <property type="evidence" value="ECO:0007669"/>
    <property type="project" value="TreeGrafter"/>
</dbReference>
<dbReference type="EMBL" id="PDJK01000002">
    <property type="protein sequence ID" value="PFG46608.1"/>
    <property type="molecule type" value="Genomic_DNA"/>
</dbReference>
<proteinExistence type="predicted"/>
<dbReference type="AlphaFoldDB" id="A0A2A9F608"/>
<dbReference type="InterPro" id="IPR004562">
    <property type="entry name" value="LipoylTrfase_LipoateP_Ligase"/>
</dbReference>
<evidence type="ECO:0000313" key="4">
    <source>
        <dbReference type="Proteomes" id="UP000243542"/>
    </source>
</evidence>
<dbReference type="Pfam" id="PF21948">
    <property type="entry name" value="LplA-B_cat"/>
    <property type="match status" value="1"/>
</dbReference>
<dbReference type="GO" id="GO:0016874">
    <property type="term" value="F:ligase activity"/>
    <property type="evidence" value="ECO:0007669"/>
    <property type="project" value="UniProtKB-KW"/>
</dbReference>
<gene>
    <name evidence="3" type="ORF">ATK36_1597</name>
</gene>
<evidence type="ECO:0000313" key="3">
    <source>
        <dbReference type="EMBL" id="PFG46608.1"/>
    </source>
</evidence>
<dbReference type="CDD" id="cd16443">
    <property type="entry name" value="LplA"/>
    <property type="match status" value="1"/>
</dbReference>
<comment type="caution">
    <text evidence="3">The sequence shown here is derived from an EMBL/GenBank/DDBJ whole genome shotgun (WGS) entry which is preliminary data.</text>
</comment>
<protein>
    <submittedName>
        <fullName evidence="3">Lipoate-protein ligase A</fullName>
    </submittedName>
</protein>
<keyword evidence="3" id="KW-0436">Ligase</keyword>
<dbReference type="UniPathway" id="UPA00537">
    <property type="reaction ID" value="UER00595"/>
</dbReference>
<name>A0A2A9F608_9PSEU</name>
<sequence>MSGGSDVRAEFAGPAENLAFDEALLREAPAAPLLWLWRNPVCVVVGRGQKIAREVRVADCVRDGVPVLRRASGGGTVFHDPGNLNVTLVLPGPADRPMEMLGRLMTGVVERFGLLPRLGDRGVFVGETKLCGFAVFRTKEGLLAHSTLLVDTDAARVSAYLTGPPPDPKPLDSHRSPVASLADHGVRLPRGEIETVVRAVAAELLGPLAPRPPTSAELARHRALLSTRYHHPPWHSDGRQLGL</sequence>
<dbReference type="SUPFAM" id="SSF55681">
    <property type="entry name" value="Class II aaRS and biotin synthetases"/>
    <property type="match status" value="1"/>
</dbReference>
<evidence type="ECO:0000259" key="2">
    <source>
        <dbReference type="PROSITE" id="PS51733"/>
    </source>
</evidence>
<keyword evidence="4" id="KW-1185">Reference proteome</keyword>
<reference evidence="3 4" key="1">
    <citation type="submission" date="2017-10" db="EMBL/GenBank/DDBJ databases">
        <title>Sequencing the genomes of 1000 actinobacteria strains.</title>
        <authorList>
            <person name="Klenk H.-P."/>
        </authorList>
    </citation>
    <scope>NUCLEOTIDE SEQUENCE [LARGE SCALE GENOMIC DNA]</scope>
    <source>
        <strain evidence="3 4">DSM 46092</strain>
    </source>
</reference>
<dbReference type="PANTHER" id="PTHR12561:SF3">
    <property type="entry name" value="LIPOYLTRANSFERASE 1, MITOCHONDRIAL"/>
    <property type="match status" value="1"/>
</dbReference>
<dbReference type="PANTHER" id="PTHR12561">
    <property type="entry name" value="LIPOATE-PROTEIN LIGASE"/>
    <property type="match status" value="1"/>
</dbReference>
<dbReference type="GO" id="GO:0005737">
    <property type="term" value="C:cytoplasm"/>
    <property type="evidence" value="ECO:0007669"/>
    <property type="project" value="TreeGrafter"/>
</dbReference>
<comment type="pathway">
    <text evidence="1">Protein modification; protein lipoylation via exogenous pathway; protein N(6)-(lipoyl)lysine from lipoate: step 2/2.</text>
</comment>
<evidence type="ECO:0000256" key="1">
    <source>
        <dbReference type="ARBA" id="ARBA00005085"/>
    </source>
</evidence>
<organism evidence="3 4">
    <name type="scientific">Amycolatopsis sulphurea</name>
    <dbReference type="NCBI Taxonomy" id="76022"/>
    <lineage>
        <taxon>Bacteria</taxon>
        <taxon>Bacillati</taxon>
        <taxon>Actinomycetota</taxon>
        <taxon>Actinomycetes</taxon>
        <taxon>Pseudonocardiales</taxon>
        <taxon>Pseudonocardiaceae</taxon>
        <taxon>Amycolatopsis</taxon>
    </lineage>
</organism>